<proteinExistence type="predicted"/>
<gene>
    <name evidence="4" type="ORF">EU556_08710</name>
</gene>
<evidence type="ECO:0000313" key="5">
    <source>
        <dbReference type="Proteomes" id="UP000298337"/>
    </source>
</evidence>
<name>A0A4Z0P612_9BACT</name>
<dbReference type="RefSeq" id="WP_135433263.1">
    <property type="nucleotide sequence ID" value="NZ_SRLA01000002.1"/>
</dbReference>
<feature type="domain" description="DUF7825" evidence="3">
    <location>
        <begin position="757"/>
        <end position="1019"/>
    </location>
</feature>
<dbReference type="InterPro" id="IPR056726">
    <property type="entry name" value="DUF7824"/>
</dbReference>
<sequence length="1021" mass="115221">MTTVETFEHIIRHQSGRELVPFLSTLGKSDIVPVRQKTKSLLRELDRYVHTEVKPGQWEYRHQITHEQQMMLFLSGLATYSRKEAQARSFLLPWTLSDRGPDPQGHQQQFMAVLELARPEWLQEWLIRLTRANQWAVISYKQLRELEDRGLLAHDPWLFTQSVAHQLTRYNWLRNQHKKSDIEDYDQQILRQLQNDTTLLERDLLQVFDYDSMVDSDSTFSGKDRELVNWLTLLPQLVASGHLSRPEVLTRCLLALRRDFRRPLLTWFKNLFLALQPTPEERSARQTQLIDLLAHPLPLVINFALDQLKELWTQPEFDTASLLLYADALVIRQDLKTGLRTLFGGLEKLLKQHPTLAATLSRLSTTALTNADASVQERAGKLLKAILGAKKPLLTTEEAAETTDTIGLYADLLTPATRTLLAPFLPALPATEDVVLQAAVYTPTSNFTPDISEATAIVPVRDWHELLFLTGEVLQHNDPASVERWLDGLGHLRGHYPTDYAHQLRPYLVRFSSDLKNKTDDEIQEYFRVYNFNGIRQGRRELLSALLISWFQGFSHNNVPLVMLKPQQYSAPDPLLRVEQARLAELERRLQTEGPTLPLLSTPSHAPYWVAPTVLVQRLLAYQSAGIEPATADLAMTLARTAVTAPDDAAAARLLLPQLQHPELRALLEWYLAPHPALSALPLPTPPTTDKPVAREFTERLSKLIPFLKRTPTPEAPLALADALPWLWVVAARTRFPYQELPELAALANYPGVAKPWLPEWHFEQKTHTYKQSWNKQQPEITNTWQELTVHTPPVPRGLPSSLLLYSHYVQPPKSTTDWYSVLSLQVELPFLLSLFPLNPDPLYWHLIRFSCRTDESDSTDREAVQTALHSLLAPGPVFSEPATLLLAIGLTHATPAGRAIALEALLASVDAGRLVPEVLGQMLGKLLYAGFVPVQRLSDTLAQARAISPLVDDAVRQLLETLLPLLPTAAPLRNTRKLIEAYADVQSRTSQPVPAAVAQQLHAWSQSAALKKAASSLLAV</sequence>
<comment type="caution">
    <text evidence="4">The sequence shown here is derived from an EMBL/GenBank/DDBJ whole genome shotgun (WGS) entry which is preliminary data.</text>
</comment>
<dbReference type="AlphaFoldDB" id="A0A4Z0P612"/>
<dbReference type="EMBL" id="SRLA01000002">
    <property type="protein sequence ID" value="TGE07823.1"/>
    <property type="molecule type" value="Genomic_DNA"/>
</dbReference>
<feature type="domain" description="DUF6493" evidence="1">
    <location>
        <begin position="1"/>
        <end position="337"/>
    </location>
</feature>
<evidence type="ECO:0000313" key="4">
    <source>
        <dbReference type="EMBL" id="TGE07823.1"/>
    </source>
</evidence>
<dbReference type="Pfam" id="PF25149">
    <property type="entry name" value="DUF7825"/>
    <property type="match status" value="1"/>
</dbReference>
<dbReference type="InterPro" id="IPR056727">
    <property type="entry name" value="DUF7825"/>
</dbReference>
<evidence type="ECO:0000259" key="1">
    <source>
        <dbReference type="Pfam" id="PF20103"/>
    </source>
</evidence>
<evidence type="ECO:0000259" key="2">
    <source>
        <dbReference type="Pfam" id="PF25148"/>
    </source>
</evidence>
<dbReference type="Pfam" id="PF25148">
    <property type="entry name" value="DUF7824"/>
    <property type="match status" value="1"/>
</dbReference>
<dbReference type="Proteomes" id="UP000298337">
    <property type="component" value="Unassembled WGS sequence"/>
</dbReference>
<keyword evidence="5" id="KW-1185">Reference proteome</keyword>
<dbReference type="Pfam" id="PF20103">
    <property type="entry name" value="DUF6493"/>
    <property type="match status" value="1"/>
</dbReference>
<reference evidence="4 5" key="1">
    <citation type="submission" date="2019-04" db="EMBL/GenBank/DDBJ databases">
        <authorList>
            <person name="Feng G."/>
            <person name="Zhang J."/>
            <person name="Zhu H."/>
        </authorList>
    </citation>
    <scope>NUCLEOTIDE SEQUENCE [LARGE SCALE GENOMIC DNA]</scope>
    <source>
        <strain evidence="4 5">92R-1</strain>
    </source>
</reference>
<feature type="domain" description="DUF7824" evidence="2">
    <location>
        <begin position="453"/>
        <end position="747"/>
    </location>
</feature>
<dbReference type="InterPro" id="IPR045472">
    <property type="entry name" value="DUF6493"/>
</dbReference>
<accession>A0A4Z0P612</accession>
<dbReference type="OrthoDB" id="6629398at2"/>
<organism evidence="4 5">
    <name type="scientific">Hymenobacter fodinae</name>
    <dbReference type="NCBI Taxonomy" id="2510796"/>
    <lineage>
        <taxon>Bacteria</taxon>
        <taxon>Pseudomonadati</taxon>
        <taxon>Bacteroidota</taxon>
        <taxon>Cytophagia</taxon>
        <taxon>Cytophagales</taxon>
        <taxon>Hymenobacteraceae</taxon>
        <taxon>Hymenobacter</taxon>
    </lineage>
</organism>
<protein>
    <submittedName>
        <fullName evidence="4">Uncharacterized protein</fullName>
    </submittedName>
</protein>
<evidence type="ECO:0000259" key="3">
    <source>
        <dbReference type="Pfam" id="PF25149"/>
    </source>
</evidence>